<dbReference type="InterPro" id="IPR036895">
    <property type="entry name" value="Uracil-DNA_glycosylase-like_sf"/>
</dbReference>
<dbReference type="GO" id="GO:0008033">
    <property type="term" value="P:tRNA processing"/>
    <property type="evidence" value="ECO:0007669"/>
    <property type="project" value="UniProtKB-KW"/>
</dbReference>
<sequence>MDFSLDNRNSITEVIEPGGYTPFSFLLPAEYKVPKNFRILFVMPCSKEKPYSASFTHRLIHETIGGIQGLHKVTLSGLYGPVPQEFEEISSAVTSYDYLLQPDNYRQIALVSARLGRFLTLYGDQYDSWVGYATVEPYRSVIESSFLACGKGKVYPENLTESSLEAFWDPVNLGSLKSAISILPGVKSL</sequence>
<dbReference type="InterPro" id="IPR040777">
    <property type="entry name" value="DUF5591"/>
</dbReference>
<evidence type="ECO:0000313" key="3">
    <source>
        <dbReference type="EMBL" id="PKK90831.1"/>
    </source>
</evidence>
<comment type="caution">
    <text evidence="3">The sequence shown here is derived from an EMBL/GenBank/DDBJ whole genome shotgun (WGS) entry which is preliminary data.</text>
</comment>
<name>A0A2N1PR58_9BACT</name>
<evidence type="ECO:0000256" key="1">
    <source>
        <dbReference type="ARBA" id="ARBA00022694"/>
    </source>
</evidence>
<protein>
    <recommendedName>
        <fullName evidence="2">DUF5591 domain-containing protein</fullName>
    </recommendedName>
</protein>
<dbReference type="Proteomes" id="UP000233256">
    <property type="component" value="Unassembled WGS sequence"/>
</dbReference>
<keyword evidence="1" id="KW-0819">tRNA processing</keyword>
<reference evidence="3 4" key="1">
    <citation type="journal article" date="2017" name="ISME J.">
        <title>Potential for microbial H2 and metal transformations associated with novel bacteria and archaea in deep terrestrial subsurface sediments.</title>
        <authorList>
            <person name="Hernsdorf A.W."/>
            <person name="Amano Y."/>
            <person name="Miyakawa K."/>
            <person name="Ise K."/>
            <person name="Suzuki Y."/>
            <person name="Anantharaman K."/>
            <person name="Probst A."/>
            <person name="Burstein D."/>
            <person name="Thomas B.C."/>
            <person name="Banfield J.F."/>
        </authorList>
    </citation>
    <scope>NUCLEOTIDE SEQUENCE [LARGE SCALE GENOMIC DNA]</scope>
    <source>
        <strain evidence="3">HGW-Wallbacteria-1</strain>
    </source>
</reference>
<organism evidence="3 4">
    <name type="scientific">Candidatus Wallbacteria bacterium HGW-Wallbacteria-1</name>
    <dbReference type="NCBI Taxonomy" id="2013854"/>
    <lineage>
        <taxon>Bacteria</taxon>
        <taxon>Candidatus Walliibacteriota</taxon>
    </lineage>
</organism>
<dbReference type="Pfam" id="PF17884">
    <property type="entry name" value="DUF5591"/>
    <property type="match status" value="1"/>
</dbReference>
<dbReference type="SUPFAM" id="SSF52141">
    <property type="entry name" value="Uracil-DNA glycosylase-like"/>
    <property type="match status" value="1"/>
</dbReference>
<feature type="domain" description="DUF5591" evidence="2">
    <location>
        <begin position="31"/>
        <end position="146"/>
    </location>
</feature>
<dbReference type="EMBL" id="PGXC01000004">
    <property type="protein sequence ID" value="PKK90831.1"/>
    <property type="molecule type" value="Genomic_DNA"/>
</dbReference>
<gene>
    <name evidence="3" type="ORF">CVV64_08095</name>
</gene>
<accession>A0A2N1PR58</accession>
<dbReference type="AlphaFoldDB" id="A0A2N1PR58"/>
<evidence type="ECO:0000259" key="2">
    <source>
        <dbReference type="Pfam" id="PF17884"/>
    </source>
</evidence>
<proteinExistence type="predicted"/>
<dbReference type="Gene3D" id="3.40.50.10630">
    <property type="entry name" value="Uracil-DNA glycosylase-like"/>
    <property type="match status" value="1"/>
</dbReference>
<evidence type="ECO:0000313" key="4">
    <source>
        <dbReference type="Proteomes" id="UP000233256"/>
    </source>
</evidence>